<evidence type="ECO:0000313" key="9">
    <source>
        <dbReference type="EMBL" id="SHH83611.1"/>
    </source>
</evidence>
<keyword evidence="9" id="KW-0282">Flagellum</keyword>
<accession>A0A1M5W823</accession>
<dbReference type="PANTHER" id="PTHR34982:SF1">
    <property type="entry name" value="FLAGELLAR ASSEMBLY PROTEIN FLIH"/>
    <property type="match status" value="1"/>
</dbReference>
<keyword evidence="3" id="KW-0813">Transport</keyword>
<keyword evidence="9" id="KW-0966">Cell projection</keyword>
<dbReference type="Pfam" id="PF02108">
    <property type="entry name" value="FliH"/>
    <property type="match status" value="1"/>
</dbReference>
<comment type="similarity">
    <text evidence="2">Belongs to the FliH family.</text>
</comment>
<evidence type="ECO:0000313" key="10">
    <source>
        <dbReference type="Proteomes" id="UP000184447"/>
    </source>
</evidence>
<evidence type="ECO:0000256" key="6">
    <source>
        <dbReference type="ARBA" id="ARBA00023225"/>
    </source>
</evidence>
<dbReference type="GO" id="GO:0044781">
    <property type="term" value="P:bacterial-type flagellum organization"/>
    <property type="evidence" value="ECO:0007669"/>
    <property type="project" value="UniProtKB-KW"/>
</dbReference>
<name>A0A1M5W823_9CLOT</name>
<dbReference type="OrthoDB" id="2064291at2"/>
<gene>
    <name evidence="9" type="ORF">SAMN02745207_02739</name>
</gene>
<feature type="domain" description="Flagellar assembly protein FliH/Type III secretion system HrpE" evidence="8">
    <location>
        <begin position="103"/>
        <end position="229"/>
    </location>
</feature>
<evidence type="ECO:0000256" key="4">
    <source>
        <dbReference type="ARBA" id="ARBA00022795"/>
    </source>
</evidence>
<reference evidence="9 10" key="1">
    <citation type="submission" date="2016-11" db="EMBL/GenBank/DDBJ databases">
        <authorList>
            <person name="Jaros S."/>
            <person name="Januszkiewicz K."/>
            <person name="Wedrychowicz H."/>
        </authorList>
    </citation>
    <scope>NUCLEOTIDE SEQUENCE [LARGE SCALE GENOMIC DNA]</scope>
    <source>
        <strain evidence="9 10">DSM 8605</strain>
    </source>
</reference>
<dbReference type="PANTHER" id="PTHR34982">
    <property type="entry name" value="YOP PROTEINS TRANSLOCATION PROTEIN L"/>
    <property type="match status" value="1"/>
</dbReference>
<proteinExistence type="inferred from homology"/>
<dbReference type="EMBL" id="FQXM01000015">
    <property type="protein sequence ID" value="SHH83611.1"/>
    <property type="molecule type" value="Genomic_DNA"/>
</dbReference>
<sequence length="238" mass="27733">MTLYNNVIKKEQIDNRIIRKFHVENFDLNKENHHQENLTYIDTNDLMDEIYEKEKQILDEALIQAETIKSEAEQEGYTTGFNTGNEEGYKEGYKKALEEIQIEKKEATKLIIEAQKIKNEIIGSMEAEVINLVTSISEKITRIAVYNNDEKIIPMIKNALSDINNRERIIIRVNPINIQLLKNKEDDFLKICPAAIFTFLEDNSLNELDCILDSENEVLDLNIENQIKNIILAFQEKR</sequence>
<evidence type="ECO:0000256" key="5">
    <source>
        <dbReference type="ARBA" id="ARBA00022927"/>
    </source>
</evidence>
<keyword evidence="6" id="KW-1006">Bacterial flagellum protein export</keyword>
<dbReference type="GO" id="GO:0015031">
    <property type="term" value="P:protein transport"/>
    <property type="evidence" value="ECO:0007669"/>
    <property type="project" value="UniProtKB-KW"/>
</dbReference>
<dbReference type="STRING" id="1121316.SAMN02745207_02739"/>
<dbReference type="InterPro" id="IPR051472">
    <property type="entry name" value="T3SS_Stator/FliH"/>
</dbReference>
<keyword evidence="5" id="KW-0653">Protein transport</keyword>
<evidence type="ECO:0000256" key="7">
    <source>
        <dbReference type="SAM" id="Coils"/>
    </source>
</evidence>
<keyword evidence="9" id="KW-0969">Cilium</keyword>
<dbReference type="Proteomes" id="UP000184447">
    <property type="component" value="Unassembled WGS sequence"/>
</dbReference>
<evidence type="ECO:0000256" key="2">
    <source>
        <dbReference type="ARBA" id="ARBA00006602"/>
    </source>
</evidence>
<dbReference type="InterPro" id="IPR018035">
    <property type="entry name" value="Flagellar_FliH/T3SS_HrpE"/>
</dbReference>
<organism evidence="9 10">
    <name type="scientific">Clostridium grantii DSM 8605</name>
    <dbReference type="NCBI Taxonomy" id="1121316"/>
    <lineage>
        <taxon>Bacteria</taxon>
        <taxon>Bacillati</taxon>
        <taxon>Bacillota</taxon>
        <taxon>Clostridia</taxon>
        <taxon>Eubacteriales</taxon>
        <taxon>Clostridiaceae</taxon>
        <taxon>Clostridium</taxon>
    </lineage>
</organism>
<comment type="function">
    <text evidence="1">Needed for flagellar regrowth and assembly.</text>
</comment>
<keyword evidence="7" id="KW-0175">Coiled coil</keyword>
<dbReference type="RefSeq" id="WP_073338985.1">
    <property type="nucleotide sequence ID" value="NZ_FQXM01000015.1"/>
</dbReference>
<keyword evidence="10" id="KW-1185">Reference proteome</keyword>
<evidence type="ECO:0000259" key="8">
    <source>
        <dbReference type="Pfam" id="PF02108"/>
    </source>
</evidence>
<dbReference type="AlphaFoldDB" id="A0A1M5W823"/>
<evidence type="ECO:0000256" key="1">
    <source>
        <dbReference type="ARBA" id="ARBA00003041"/>
    </source>
</evidence>
<dbReference type="GO" id="GO:0005829">
    <property type="term" value="C:cytosol"/>
    <property type="evidence" value="ECO:0007669"/>
    <property type="project" value="TreeGrafter"/>
</dbReference>
<evidence type="ECO:0000256" key="3">
    <source>
        <dbReference type="ARBA" id="ARBA00022448"/>
    </source>
</evidence>
<feature type="coiled-coil region" evidence="7">
    <location>
        <begin position="51"/>
        <end position="120"/>
    </location>
</feature>
<keyword evidence="4" id="KW-1005">Bacterial flagellum biogenesis</keyword>
<protein>
    <submittedName>
        <fullName evidence="9">Flagellar biosynthesis/type III secretory pathway protein FliH</fullName>
    </submittedName>
</protein>